<accession>A0AAW8W527</accession>
<protein>
    <submittedName>
        <fullName evidence="4">LysM peptidoglycan-binding domain-containing protein</fullName>
    </submittedName>
</protein>
<dbReference type="AlphaFoldDB" id="A0AAW8W527"/>
<evidence type="ECO:0000256" key="2">
    <source>
        <dbReference type="SAM" id="SignalP"/>
    </source>
</evidence>
<evidence type="ECO:0000256" key="1">
    <source>
        <dbReference type="SAM" id="MobiDB-lite"/>
    </source>
</evidence>
<dbReference type="PROSITE" id="PS51782">
    <property type="entry name" value="LYSM"/>
    <property type="match status" value="1"/>
</dbReference>
<feature type="region of interest" description="Disordered" evidence="1">
    <location>
        <begin position="85"/>
        <end position="161"/>
    </location>
</feature>
<feature type="domain" description="LysM" evidence="3">
    <location>
        <begin position="31"/>
        <end position="75"/>
    </location>
</feature>
<gene>
    <name evidence="4" type="ORF">RI532_03645</name>
</gene>
<feature type="chain" id="PRO_5043768239" evidence="2">
    <location>
        <begin position="30"/>
        <end position="230"/>
    </location>
</feature>
<feature type="compositionally biased region" description="Low complexity" evidence="1">
    <location>
        <begin position="85"/>
        <end position="108"/>
    </location>
</feature>
<feature type="compositionally biased region" description="Low complexity" evidence="1">
    <location>
        <begin position="126"/>
        <end position="161"/>
    </location>
</feature>
<dbReference type="EMBL" id="JAVLAM010000001">
    <property type="protein sequence ID" value="MDT7013519.1"/>
    <property type="molecule type" value="Genomic_DNA"/>
</dbReference>
<dbReference type="CDD" id="cd00118">
    <property type="entry name" value="LysM"/>
    <property type="match status" value="1"/>
</dbReference>
<organism evidence="4 5">
    <name type="scientific">Levilactobacillus namurensis</name>
    <dbReference type="NCBI Taxonomy" id="380393"/>
    <lineage>
        <taxon>Bacteria</taxon>
        <taxon>Bacillati</taxon>
        <taxon>Bacillota</taxon>
        <taxon>Bacilli</taxon>
        <taxon>Lactobacillales</taxon>
        <taxon>Lactobacillaceae</taxon>
        <taxon>Levilactobacillus</taxon>
    </lineage>
</organism>
<dbReference type="RefSeq" id="WP_313844638.1">
    <property type="nucleotide sequence ID" value="NZ_JAVLAM010000001.1"/>
</dbReference>
<keyword evidence="2" id="KW-0732">Signal</keyword>
<evidence type="ECO:0000259" key="3">
    <source>
        <dbReference type="PROSITE" id="PS51782"/>
    </source>
</evidence>
<feature type="compositionally biased region" description="Polar residues" evidence="1">
    <location>
        <begin position="109"/>
        <end position="125"/>
    </location>
</feature>
<dbReference type="Gene3D" id="3.10.350.10">
    <property type="entry name" value="LysM domain"/>
    <property type="match status" value="1"/>
</dbReference>
<feature type="signal peptide" evidence="2">
    <location>
        <begin position="1"/>
        <end position="29"/>
    </location>
</feature>
<dbReference type="Proteomes" id="UP001254075">
    <property type="component" value="Unassembled WGS sequence"/>
</dbReference>
<evidence type="ECO:0000313" key="4">
    <source>
        <dbReference type="EMBL" id="MDT7013519.1"/>
    </source>
</evidence>
<proteinExistence type="predicted"/>
<dbReference type="SUPFAM" id="SSF54106">
    <property type="entry name" value="LysM domain"/>
    <property type="match status" value="1"/>
</dbReference>
<comment type="caution">
    <text evidence="4">The sequence shown here is derived from an EMBL/GenBank/DDBJ whole genome shotgun (WGS) entry which is preliminary data.</text>
</comment>
<reference evidence="4" key="1">
    <citation type="submission" date="2023-08" db="EMBL/GenBank/DDBJ databases">
        <authorList>
            <person name="Page C.A."/>
            <person name="Perez-Diaz I.M."/>
        </authorList>
    </citation>
    <scope>NUCLEOTIDE SEQUENCE</scope>
    <source>
        <strain evidence="4">3.8.38</strain>
    </source>
</reference>
<dbReference type="SMART" id="SM00257">
    <property type="entry name" value="LysM"/>
    <property type="match status" value="1"/>
</dbReference>
<evidence type="ECO:0000313" key="5">
    <source>
        <dbReference type="Proteomes" id="UP001254075"/>
    </source>
</evidence>
<dbReference type="InterPro" id="IPR018392">
    <property type="entry name" value="LysM"/>
</dbReference>
<sequence>MTFKKVLVSTLGTAAVIGASFFATTSANADVRVTVKSGDTVSKIATQYKSTVSAIKSANGLKNANLIYVGESLVIPSSASTSQATTAQATQTTPTTTQQTQTTGTTQGNSAYQGTANHYASNQQANTNTTRYQAPTTTTTQTQTTGSTSTGTSNTSSSGSSAKAWIANKESGGSYSARNGQYIGKYQLSASYLNGDYSAANQEKVANQYVSSRYGSWSKAKAFWQANGWY</sequence>
<dbReference type="InterPro" id="IPR036779">
    <property type="entry name" value="LysM_dom_sf"/>
</dbReference>
<dbReference type="Pfam" id="PF01476">
    <property type="entry name" value="LysM"/>
    <property type="match status" value="1"/>
</dbReference>
<name>A0AAW8W527_9LACO</name>